<proteinExistence type="predicted"/>
<accession>A0A543JEL8</accession>
<dbReference type="InterPro" id="IPR000485">
    <property type="entry name" value="AsnC-type_HTH_dom"/>
</dbReference>
<dbReference type="AlphaFoldDB" id="A0A543JEL8"/>
<dbReference type="GO" id="GO:0005829">
    <property type="term" value="C:cytosol"/>
    <property type="evidence" value="ECO:0007669"/>
    <property type="project" value="TreeGrafter"/>
</dbReference>
<dbReference type="InterPro" id="IPR011991">
    <property type="entry name" value="ArsR-like_HTH"/>
</dbReference>
<dbReference type="PRINTS" id="PR00033">
    <property type="entry name" value="HTHASNC"/>
</dbReference>
<dbReference type="InterPro" id="IPR019887">
    <property type="entry name" value="Tscrpt_reg_AsnC/Lrp_C"/>
</dbReference>
<keyword evidence="1" id="KW-0805">Transcription regulation</keyword>
<dbReference type="SUPFAM" id="SSF46785">
    <property type="entry name" value="Winged helix' DNA-binding domain"/>
    <property type="match status" value="1"/>
</dbReference>
<name>A0A543JEL8_9PSEU</name>
<dbReference type="InterPro" id="IPR011008">
    <property type="entry name" value="Dimeric_a/b-barrel"/>
</dbReference>
<organism evidence="5 6">
    <name type="scientific">Saccharothrix saharensis</name>
    <dbReference type="NCBI Taxonomy" id="571190"/>
    <lineage>
        <taxon>Bacteria</taxon>
        <taxon>Bacillati</taxon>
        <taxon>Actinomycetota</taxon>
        <taxon>Actinomycetes</taxon>
        <taxon>Pseudonocardiales</taxon>
        <taxon>Pseudonocardiaceae</taxon>
        <taxon>Saccharothrix</taxon>
    </lineage>
</organism>
<dbReference type="PANTHER" id="PTHR30154:SF54">
    <property type="entry name" value="POSSIBLE TRANSCRIPTIONAL REGULATORY PROTEIN (PROBABLY LRP_ASNC-FAMILY)"/>
    <property type="match status" value="1"/>
</dbReference>
<gene>
    <name evidence="5" type="ORF">FHX81_3614</name>
</gene>
<evidence type="ECO:0000256" key="2">
    <source>
        <dbReference type="ARBA" id="ARBA00023125"/>
    </source>
</evidence>
<evidence type="ECO:0000256" key="1">
    <source>
        <dbReference type="ARBA" id="ARBA00023015"/>
    </source>
</evidence>
<evidence type="ECO:0000313" key="5">
    <source>
        <dbReference type="EMBL" id="TQM81251.1"/>
    </source>
</evidence>
<dbReference type="InterPro" id="IPR019888">
    <property type="entry name" value="Tscrpt_reg_AsnC-like"/>
</dbReference>
<dbReference type="SMART" id="SM00344">
    <property type="entry name" value="HTH_ASNC"/>
    <property type="match status" value="1"/>
</dbReference>
<dbReference type="EMBL" id="VFPP01000001">
    <property type="protein sequence ID" value="TQM81251.1"/>
    <property type="molecule type" value="Genomic_DNA"/>
</dbReference>
<evidence type="ECO:0000313" key="6">
    <source>
        <dbReference type="Proteomes" id="UP000316628"/>
    </source>
</evidence>
<reference evidence="5 6" key="1">
    <citation type="submission" date="2019-06" db="EMBL/GenBank/DDBJ databases">
        <title>Sequencing the genomes of 1000 actinobacteria strains.</title>
        <authorList>
            <person name="Klenk H.-P."/>
        </authorList>
    </citation>
    <scope>NUCLEOTIDE SEQUENCE [LARGE SCALE GENOMIC DNA]</scope>
    <source>
        <strain evidence="5 6">DSM 45456</strain>
    </source>
</reference>
<dbReference type="Proteomes" id="UP000316628">
    <property type="component" value="Unassembled WGS sequence"/>
</dbReference>
<dbReference type="Pfam" id="PF13412">
    <property type="entry name" value="HTH_24"/>
    <property type="match status" value="1"/>
</dbReference>
<sequence length="172" mass="19400">MDDCFQCHRTSFGALRHDRDVDELDSAIIRNLQLDARLTNRELARRLGIAPSTCLERVRALRERGVIKGYHADVDPVALNRPVQAFVAARLRPMSRAVIDTFKAAIGALPEVTAMYVVAGDDDFLIHLAVPDLEHLHAFLIDRLSERREVISFRSSVIYESIRNPVLTELPS</sequence>
<keyword evidence="3" id="KW-0804">Transcription</keyword>
<dbReference type="PROSITE" id="PS50956">
    <property type="entry name" value="HTH_ASNC_2"/>
    <property type="match status" value="1"/>
</dbReference>
<dbReference type="InterPro" id="IPR036388">
    <property type="entry name" value="WH-like_DNA-bd_sf"/>
</dbReference>
<dbReference type="InterPro" id="IPR036390">
    <property type="entry name" value="WH_DNA-bd_sf"/>
</dbReference>
<dbReference type="Gene3D" id="1.10.10.10">
    <property type="entry name" value="Winged helix-like DNA-binding domain superfamily/Winged helix DNA-binding domain"/>
    <property type="match status" value="1"/>
</dbReference>
<dbReference type="PANTHER" id="PTHR30154">
    <property type="entry name" value="LEUCINE-RESPONSIVE REGULATORY PROTEIN"/>
    <property type="match status" value="1"/>
</dbReference>
<dbReference type="CDD" id="cd00090">
    <property type="entry name" value="HTH_ARSR"/>
    <property type="match status" value="1"/>
</dbReference>
<dbReference type="GO" id="GO:0043200">
    <property type="term" value="P:response to amino acid"/>
    <property type="evidence" value="ECO:0007669"/>
    <property type="project" value="TreeGrafter"/>
</dbReference>
<feature type="domain" description="HTH asnC-type" evidence="4">
    <location>
        <begin position="21"/>
        <end position="82"/>
    </location>
</feature>
<evidence type="ECO:0000259" key="4">
    <source>
        <dbReference type="PROSITE" id="PS50956"/>
    </source>
</evidence>
<dbReference type="Pfam" id="PF01037">
    <property type="entry name" value="AsnC_trans_reg"/>
    <property type="match status" value="1"/>
</dbReference>
<protein>
    <submittedName>
        <fullName evidence="5">DNA-binding Lrp family transcriptional regulator</fullName>
    </submittedName>
</protein>
<dbReference type="GO" id="GO:0043565">
    <property type="term" value="F:sequence-specific DNA binding"/>
    <property type="evidence" value="ECO:0007669"/>
    <property type="project" value="InterPro"/>
</dbReference>
<comment type="caution">
    <text evidence="5">The sequence shown here is derived from an EMBL/GenBank/DDBJ whole genome shotgun (WGS) entry which is preliminary data.</text>
</comment>
<evidence type="ECO:0000256" key="3">
    <source>
        <dbReference type="ARBA" id="ARBA00023163"/>
    </source>
</evidence>
<keyword evidence="6" id="KW-1185">Reference proteome</keyword>
<keyword evidence="2 5" id="KW-0238">DNA-binding</keyword>
<dbReference type="Gene3D" id="3.30.70.920">
    <property type="match status" value="1"/>
</dbReference>
<dbReference type="SUPFAM" id="SSF54909">
    <property type="entry name" value="Dimeric alpha+beta barrel"/>
    <property type="match status" value="1"/>
</dbReference>